<evidence type="ECO:0000313" key="3">
    <source>
        <dbReference type="EMBL" id="CAH2109269.1"/>
    </source>
</evidence>
<keyword evidence="4" id="KW-1185">Reference proteome</keyword>
<evidence type="ECO:0000256" key="1">
    <source>
        <dbReference type="SAM" id="MobiDB-lite"/>
    </source>
</evidence>
<dbReference type="AlphaFoldDB" id="A0AAU9VFL8"/>
<sequence>MNVHRSPNKTNLQPDLSNYSDDDYRNVSARKRKIPDCCCNHQDMMEEFYNKMMTSFNAALDAKNNNIKCVLDGIREDLNSFKKQMNDVTSTIQKLTNDQAIIQKDIRDLSSTVGVVTQRVDLISSEVNELRSLTCDLSEQLKVKGQLGRINNVEISCIPLSKNENLMNIKHNIATKISFNLLPTDIDFIHRVRRFNTSINSKPPECHDGGRDSSPIPNIKRRRKNEFLAAVRARRGMTKADAGLNGPISDCKILLRKNDTSKVHLISCEADLIKIK</sequence>
<name>A0AAU9VFL8_EUPED</name>
<protein>
    <recommendedName>
        <fullName evidence="2">FP protein C-terminal domain-containing protein</fullName>
    </recommendedName>
</protein>
<feature type="region of interest" description="Disordered" evidence="1">
    <location>
        <begin position="1"/>
        <end position="23"/>
    </location>
</feature>
<comment type="caution">
    <text evidence="3">The sequence shown here is derived from an EMBL/GenBank/DDBJ whole genome shotgun (WGS) entry which is preliminary data.</text>
</comment>
<dbReference type="EMBL" id="CAKOGL010000066">
    <property type="protein sequence ID" value="CAH2109269.1"/>
    <property type="molecule type" value="Genomic_DNA"/>
</dbReference>
<feature type="region of interest" description="Disordered" evidence="1">
    <location>
        <begin position="200"/>
        <end position="219"/>
    </location>
</feature>
<evidence type="ECO:0000313" key="4">
    <source>
        <dbReference type="Proteomes" id="UP001153954"/>
    </source>
</evidence>
<dbReference type="Proteomes" id="UP001153954">
    <property type="component" value="Unassembled WGS sequence"/>
</dbReference>
<evidence type="ECO:0000259" key="2">
    <source>
        <dbReference type="Pfam" id="PF25298"/>
    </source>
</evidence>
<dbReference type="InterPro" id="IPR057251">
    <property type="entry name" value="FP_C"/>
</dbReference>
<organism evidence="3 4">
    <name type="scientific">Euphydryas editha</name>
    <name type="common">Edith's checkerspot</name>
    <dbReference type="NCBI Taxonomy" id="104508"/>
    <lineage>
        <taxon>Eukaryota</taxon>
        <taxon>Metazoa</taxon>
        <taxon>Ecdysozoa</taxon>
        <taxon>Arthropoda</taxon>
        <taxon>Hexapoda</taxon>
        <taxon>Insecta</taxon>
        <taxon>Pterygota</taxon>
        <taxon>Neoptera</taxon>
        <taxon>Endopterygota</taxon>
        <taxon>Lepidoptera</taxon>
        <taxon>Glossata</taxon>
        <taxon>Ditrysia</taxon>
        <taxon>Papilionoidea</taxon>
        <taxon>Nymphalidae</taxon>
        <taxon>Nymphalinae</taxon>
        <taxon>Euphydryas</taxon>
    </lineage>
</organism>
<reference evidence="3" key="1">
    <citation type="submission" date="2022-03" db="EMBL/GenBank/DDBJ databases">
        <authorList>
            <person name="Tunstrom K."/>
        </authorList>
    </citation>
    <scope>NUCLEOTIDE SEQUENCE</scope>
</reference>
<feature type="compositionally biased region" description="Polar residues" evidence="1">
    <location>
        <begin position="8"/>
        <end position="19"/>
    </location>
</feature>
<accession>A0AAU9VFL8</accession>
<gene>
    <name evidence="3" type="ORF">EEDITHA_LOCUS23124</name>
</gene>
<proteinExistence type="predicted"/>
<dbReference type="Pfam" id="PF25298">
    <property type="entry name" value="Baculo_FP_2nd"/>
    <property type="match status" value="1"/>
</dbReference>
<feature type="domain" description="FP protein C-terminal" evidence="2">
    <location>
        <begin position="249"/>
        <end position="276"/>
    </location>
</feature>